<comment type="caution">
    <text evidence="3">The sequence shown here is derived from an EMBL/GenBank/DDBJ whole genome shotgun (WGS) entry which is preliminary data.</text>
</comment>
<accession>A0AAU9W0C2</accession>
<feature type="non-terminal residue" evidence="3">
    <location>
        <position position="174"/>
    </location>
</feature>
<keyword evidence="4" id="KW-1185">Reference proteome</keyword>
<dbReference type="EMBL" id="CALNXJ010000007">
    <property type="protein sequence ID" value="CAH3044108.1"/>
    <property type="molecule type" value="Genomic_DNA"/>
</dbReference>
<evidence type="ECO:0000313" key="3">
    <source>
        <dbReference type="EMBL" id="CAH3044108.1"/>
    </source>
</evidence>
<keyword evidence="2" id="KW-0812">Transmembrane</keyword>
<keyword evidence="2" id="KW-1133">Transmembrane helix</keyword>
<feature type="region of interest" description="Disordered" evidence="1">
    <location>
        <begin position="1"/>
        <end position="50"/>
    </location>
</feature>
<gene>
    <name evidence="3" type="ORF">PMEA_00030932</name>
</gene>
<evidence type="ECO:0000313" key="4">
    <source>
        <dbReference type="Proteomes" id="UP001159428"/>
    </source>
</evidence>
<feature type="transmembrane region" description="Helical" evidence="2">
    <location>
        <begin position="120"/>
        <end position="142"/>
    </location>
</feature>
<reference evidence="3 4" key="1">
    <citation type="submission" date="2022-05" db="EMBL/GenBank/DDBJ databases">
        <authorList>
            <consortium name="Genoscope - CEA"/>
            <person name="William W."/>
        </authorList>
    </citation>
    <scope>NUCLEOTIDE SEQUENCE [LARGE SCALE GENOMIC DNA]</scope>
</reference>
<organism evidence="3 4">
    <name type="scientific">Pocillopora meandrina</name>
    <dbReference type="NCBI Taxonomy" id="46732"/>
    <lineage>
        <taxon>Eukaryota</taxon>
        <taxon>Metazoa</taxon>
        <taxon>Cnidaria</taxon>
        <taxon>Anthozoa</taxon>
        <taxon>Hexacorallia</taxon>
        <taxon>Scleractinia</taxon>
        <taxon>Astrocoeniina</taxon>
        <taxon>Pocilloporidae</taxon>
        <taxon>Pocillopora</taxon>
    </lineage>
</organism>
<dbReference type="AlphaFoldDB" id="A0AAU9W0C2"/>
<dbReference type="Proteomes" id="UP001159428">
    <property type="component" value="Unassembled WGS sequence"/>
</dbReference>
<name>A0AAU9W0C2_9CNID</name>
<evidence type="ECO:0000256" key="2">
    <source>
        <dbReference type="SAM" id="Phobius"/>
    </source>
</evidence>
<proteinExistence type="predicted"/>
<feature type="compositionally biased region" description="Polar residues" evidence="1">
    <location>
        <begin position="1"/>
        <end position="17"/>
    </location>
</feature>
<keyword evidence="2" id="KW-0472">Membrane</keyword>
<protein>
    <submittedName>
        <fullName evidence="3">Uncharacterized protein</fullName>
    </submittedName>
</protein>
<sequence length="174" mass="19652">MSSEDFSKFQNMAQNDSNRPKPRTFSPYAVDSVEDGSGGQELSSFKGSYPNPAYENCGDLSHQYEDPTRLLEVQSINRGARRKRNELYEPTELRKPTEPEEEGVDYNETDIGGDSLLSRLILFLILIVSLVSLLMVVLIILGKVGPSCSCKKNSAQVTRKRNNYLYYKENEDAK</sequence>
<evidence type="ECO:0000256" key="1">
    <source>
        <dbReference type="SAM" id="MobiDB-lite"/>
    </source>
</evidence>